<comment type="caution">
    <text evidence="2">The sequence shown here is derived from an EMBL/GenBank/DDBJ whole genome shotgun (WGS) entry which is preliminary data.</text>
</comment>
<dbReference type="InterPro" id="IPR018691">
    <property type="entry name" value="DUF2188"/>
</dbReference>
<reference evidence="2 3" key="1">
    <citation type="submission" date="2019-07" db="EMBL/GenBank/DDBJ databases">
        <title>Draft genome Sequence of Chlorobium phaeovibrioides sp. strain PhvTcv-s14, from the Phylum Chlorobi.</title>
        <authorList>
            <person name="Babenko V."/>
            <person name="Boldyreva D."/>
            <person name="Kanygina A."/>
            <person name="Selezneva O."/>
            <person name="Akopiyan T."/>
            <person name="Lunina O."/>
        </authorList>
    </citation>
    <scope>NUCLEOTIDE SEQUENCE [LARGE SCALE GENOMIC DNA]</scope>
    <source>
        <strain evidence="2 3">GrTcv12</strain>
    </source>
</reference>
<dbReference type="Pfam" id="PF09954">
    <property type="entry name" value="DUF2188"/>
    <property type="match status" value="1"/>
</dbReference>
<dbReference type="RefSeq" id="WP_151419381.1">
    <property type="nucleotide sequence ID" value="NZ_VMRG01000001.1"/>
</dbReference>
<proteinExistence type="predicted"/>
<gene>
    <name evidence="2" type="ORF">FP507_05045</name>
</gene>
<sequence>MSNKKGSHHVVPDPDGGWNIQRGGGSRSSGHFDKKNDAVDAGRKISQNQGTEFYIHGKDGKIQGKDSYGNDPYPPKG</sequence>
<dbReference type="AlphaFoldDB" id="A0A5M8IDV1"/>
<feature type="compositionally biased region" description="Basic and acidic residues" evidence="1">
    <location>
        <begin position="30"/>
        <end position="43"/>
    </location>
</feature>
<evidence type="ECO:0000313" key="2">
    <source>
        <dbReference type="EMBL" id="KAA6232519.1"/>
    </source>
</evidence>
<name>A0A5M8IDV1_CHLPH</name>
<dbReference type="EMBL" id="VMRG01000001">
    <property type="protein sequence ID" value="KAA6232519.1"/>
    <property type="molecule type" value="Genomic_DNA"/>
</dbReference>
<evidence type="ECO:0000313" key="3">
    <source>
        <dbReference type="Proteomes" id="UP000327458"/>
    </source>
</evidence>
<organism evidence="2 3">
    <name type="scientific">Chlorobium phaeovibrioides</name>
    <dbReference type="NCBI Taxonomy" id="1094"/>
    <lineage>
        <taxon>Bacteria</taxon>
        <taxon>Pseudomonadati</taxon>
        <taxon>Chlorobiota</taxon>
        <taxon>Chlorobiia</taxon>
        <taxon>Chlorobiales</taxon>
        <taxon>Chlorobiaceae</taxon>
        <taxon>Chlorobium/Pelodictyon group</taxon>
        <taxon>Chlorobium</taxon>
    </lineage>
</organism>
<feature type="region of interest" description="Disordered" evidence="1">
    <location>
        <begin position="1"/>
        <end position="77"/>
    </location>
</feature>
<evidence type="ECO:0000256" key="1">
    <source>
        <dbReference type="SAM" id="MobiDB-lite"/>
    </source>
</evidence>
<accession>A0A5M8IDV1</accession>
<protein>
    <submittedName>
        <fullName evidence="2">DUF2188 domain-containing protein</fullName>
    </submittedName>
</protein>
<feature type="compositionally biased region" description="Basic and acidic residues" evidence="1">
    <location>
        <begin position="55"/>
        <end position="64"/>
    </location>
</feature>
<dbReference type="Proteomes" id="UP000327458">
    <property type="component" value="Unassembled WGS sequence"/>
</dbReference>